<accession>A0A8H4P4I3</accession>
<keyword evidence="2" id="KW-1133">Transmembrane helix</keyword>
<dbReference type="InterPro" id="IPR029058">
    <property type="entry name" value="AB_hydrolase_fold"/>
</dbReference>
<dbReference type="OrthoDB" id="190846at2759"/>
<dbReference type="GO" id="GO:0008374">
    <property type="term" value="F:O-acyltransferase activity"/>
    <property type="evidence" value="ECO:0007669"/>
    <property type="project" value="InterPro"/>
</dbReference>
<dbReference type="PANTHER" id="PTHR11440">
    <property type="entry name" value="LECITHIN-CHOLESTEROL ACYLTRANSFERASE-RELATED"/>
    <property type="match status" value="1"/>
</dbReference>
<dbReference type="Proteomes" id="UP000554235">
    <property type="component" value="Unassembled WGS sequence"/>
</dbReference>
<keyword evidence="3" id="KW-0808">Transferase</keyword>
<reference evidence="3 4" key="1">
    <citation type="submission" date="2020-01" db="EMBL/GenBank/DDBJ databases">
        <title>Identification and distribution of gene clusters putatively required for synthesis of sphingolipid metabolism inhibitors in phylogenetically diverse species of the filamentous fungus Fusarium.</title>
        <authorList>
            <person name="Kim H.-S."/>
            <person name="Busman M."/>
            <person name="Brown D.W."/>
            <person name="Divon H."/>
            <person name="Uhlig S."/>
            <person name="Proctor R.H."/>
        </authorList>
    </citation>
    <scope>NUCLEOTIDE SEQUENCE [LARGE SCALE GENOMIC DNA]</scope>
    <source>
        <strain evidence="3 4">NRRL 20459</strain>
    </source>
</reference>
<dbReference type="SUPFAM" id="SSF53474">
    <property type="entry name" value="alpha/beta-Hydrolases"/>
    <property type="match status" value="1"/>
</dbReference>
<proteinExistence type="predicted"/>
<organism evidence="3 4">
    <name type="scientific">Fusarium albosuccineum</name>
    <dbReference type="NCBI Taxonomy" id="1237068"/>
    <lineage>
        <taxon>Eukaryota</taxon>
        <taxon>Fungi</taxon>
        <taxon>Dikarya</taxon>
        <taxon>Ascomycota</taxon>
        <taxon>Pezizomycotina</taxon>
        <taxon>Sordariomycetes</taxon>
        <taxon>Hypocreomycetidae</taxon>
        <taxon>Hypocreales</taxon>
        <taxon>Nectriaceae</taxon>
        <taxon>Fusarium</taxon>
        <taxon>Fusarium decemcellulare species complex</taxon>
    </lineage>
</organism>
<evidence type="ECO:0000313" key="4">
    <source>
        <dbReference type="Proteomes" id="UP000554235"/>
    </source>
</evidence>
<keyword evidence="3" id="KW-0012">Acyltransferase</keyword>
<feature type="region of interest" description="Disordered" evidence="1">
    <location>
        <begin position="1"/>
        <end position="33"/>
    </location>
</feature>
<evidence type="ECO:0000256" key="1">
    <source>
        <dbReference type="SAM" id="MobiDB-lite"/>
    </source>
</evidence>
<gene>
    <name evidence="3" type="ORF">FALBO_14373</name>
</gene>
<feature type="transmembrane region" description="Helical" evidence="2">
    <location>
        <begin position="52"/>
        <end position="70"/>
    </location>
</feature>
<evidence type="ECO:0000313" key="3">
    <source>
        <dbReference type="EMBL" id="KAF4458880.1"/>
    </source>
</evidence>
<evidence type="ECO:0000256" key="2">
    <source>
        <dbReference type="SAM" id="Phobius"/>
    </source>
</evidence>
<dbReference type="AlphaFoldDB" id="A0A8H4P4I3"/>
<sequence length="628" mass="70721">MATTLRRRNVQDTKALDSDDTSRDESPAPHPSTHVHVVEHVVPKTRKRRNTFIFLLGSLFGIIAAGFFASSNDLIDFPEFTDISMDSLLDALPAGLVKDMRDLVQGEREFAESYESFSVGTKARAEGVEAYHPMIMIPGVISTGLESWGTANISRAYFRKRLWGSWTMMKALVMDKEVWKKHIMLDKRTGLDPPLVKLRAAQGFDATDFFITGYWIWNKIFENLASIGYDPTNSFTAAYDWRLSYPNLEVRDRYFTRLKSYIEIAVAVEDRKVVLASHSMGSQVLYYFFHWVQSEQGGRGGPDWVERHIDSWINISGCMLGAVKDLTAVLSGEMRDTAQLNPFAIYGLEKFLSKEERAEIFRGMPGISSMLPIGGDAIWGNLTWAPDDLPGQNFSYGSLLNFRAGANWTTPDRNFTVEDSLSYLLNTTEDWYQDQIKGSYSRGVAHSIAEVEANELDPRKWINPLETRLPLAPSLKIYCFYGVGKPTERAYYYRSPDQPLLTNLNITIDTSFTEGEVDHGVILGEGDGTVNLISTGYMCNRGWHMKRYNPAGVKVTVVEMPHEPDRFNPRGGPRTADHVDILGRHNLNELVLRVAGGKGDTILNYVVSSINEYAAKVKIYDDDEEVGS</sequence>
<keyword evidence="4" id="KW-1185">Reference proteome</keyword>
<name>A0A8H4P4I3_9HYPO</name>
<comment type="caution">
    <text evidence="3">The sequence shown here is derived from an EMBL/GenBank/DDBJ whole genome shotgun (WGS) entry which is preliminary data.</text>
</comment>
<dbReference type="InterPro" id="IPR003386">
    <property type="entry name" value="LACT/PDAT_acylTrfase"/>
</dbReference>
<dbReference type="Gene3D" id="3.40.50.1820">
    <property type="entry name" value="alpha/beta hydrolase"/>
    <property type="match status" value="1"/>
</dbReference>
<feature type="compositionally biased region" description="Basic and acidic residues" evidence="1">
    <location>
        <begin position="9"/>
        <end position="27"/>
    </location>
</feature>
<dbReference type="Pfam" id="PF02450">
    <property type="entry name" value="LCAT"/>
    <property type="match status" value="1"/>
</dbReference>
<dbReference type="GO" id="GO:0006629">
    <property type="term" value="P:lipid metabolic process"/>
    <property type="evidence" value="ECO:0007669"/>
    <property type="project" value="InterPro"/>
</dbReference>
<dbReference type="EMBL" id="JAADYS010002323">
    <property type="protein sequence ID" value="KAF4458880.1"/>
    <property type="molecule type" value="Genomic_DNA"/>
</dbReference>
<protein>
    <submittedName>
        <fullName evidence="3">Phospholipid:diacylglycerol acyltransferase</fullName>
    </submittedName>
</protein>
<keyword evidence="2" id="KW-0472">Membrane</keyword>
<keyword evidence="2" id="KW-0812">Transmembrane</keyword>